<comment type="caution">
    <text evidence="3">The sequence shown here is derived from an EMBL/GenBank/DDBJ whole genome shotgun (WGS) entry which is preliminary data.</text>
</comment>
<dbReference type="EMBL" id="MLJW01000184">
    <property type="protein sequence ID" value="OIQ94524.1"/>
    <property type="molecule type" value="Genomic_DNA"/>
</dbReference>
<evidence type="ECO:0000256" key="1">
    <source>
        <dbReference type="SAM" id="MobiDB-lite"/>
    </source>
</evidence>
<proteinExistence type="predicted"/>
<dbReference type="SMART" id="SM00912">
    <property type="entry name" value="Haemagg_act"/>
    <property type="match status" value="1"/>
</dbReference>
<organism evidence="3">
    <name type="scientific">mine drainage metagenome</name>
    <dbReference type="NCBI Taxonomy" id="410659"/>
    <lineage>
        <taxon>unclassified sequences</taxon>
        <taxon>metagenomes</taxon>
        <taxon>ecological metagenomes</taxon>
    </lineage>
</organism>
<dbReference type="InterPro" id="IPR010069">
    <property type="entry name" value="CdiA_FHA1_rpt"/>
</dbReference>
<feature type="region of interest" description="Disordered" evidence="1">
    <location>
        <begin position="1945"/>
        <end position="1969"/>
    </location>
</feature>
<feature type="domain" description="Filamentous haemagglutinin FhaB/tRNA nuclease CdiA-like TPS" evidence="2">
    <location>
        <begin position="49"/>
        <end position="169"/>
    </location>
</feature>
<dbReference type="InterPro" id="IPR008619">
    <property type="entry name" value="Filamentous_hemagglutn_rpt"/>
</dbReference>
<dbReference type="Gene3D" id="2.160.20.10">
    <property type="entry name" value="Single-stranded right-handed beta-helix, Pectin lyase-like"/>
    <property type="match status" value="1"/>
</dbReference>
<name>A0A1J5RR05_9ZZZZ</name>
<dbReference type="Pfam" id="PF05860">
    <property type="entry name" value="TPS"/>
    <property type="match status" value="1"/>
</dbReference>
<accession>A0A1J5RR05</accession>
<gene>
    <name evidence="3" type="primary">fhaB_2</name>
    <name evidence="3" type="ORF">GALL_234810</name>
</gene>
<dbReference type="NCBIfam" id="TIGR01901">
    <property type="entry name" value="adhes_NPXG"/>
    <property type="match status" value="1"/>
</dbReference>
<evidence type="ECO:0000313" key="3">
    <source>
        <dbReference type="EMBL" id="OIQ94524.1"/>
    </source>
</evidence>
<dbReference type="InterPro" id="IPR025157">
    <property type="entry name" value="Hemagglutinin_rpt"/>
</dbReference>
<sequence length="2492" mass="239239">MRAALQFARSLLSTLLALHLLLDPMIANAGGITADAAASGQRPGVLTAPNGVPIVNITAPNGAGLSHNQFTQFNVGSNGVVLNNSATTGVSKLGGAILGNPNLGGGSASTILAEVTGSSTSLLQGATEVFGPAASFILANSNGITCQGCGFINTPRVTLTTGTPLIDSDGGLRGFSVQQGAVSIDGATLDVTGQDIFDIVSRTATLNAAIKGQQLGIFTGAGQFDYAGRTLTGNGTASSGVSIDSTALGGMYANRITLVGTDKGVGVNLQGEVDAANSLSIGADGQIQVTTLRSGGALGLASASGTVTVPGTVYAGGDLSLGGASAQISGALGTAGAVTITAQSVSNSGSISAGINPSGQVSAGTGALNISGGTIANSGLIQAGQTVGLSSTGAITNTGSATVTTSGTLSATAPRIDNEGTIRAGQGTTLSALNLTNGPQAVLSSQQALIVSGGTISNQGAISAAGILNLSAATSLDNGGTIESDSALTLQGGNVGNSGTIANAADINMALTSLDNSGILAAGEDLTLDTISGTLTNSGHITAPGKAILSGNALANSGTIASNGALNGQFTQITNSGAISAGTTLDLPISGDFSNSGTVVSGGTATLQAQDTRNSGAISSGGSLALSLASLNNATGALLSGTGGLTLTSPAITNLGHIESAADIIVTTPDTLSNSGAIASNHALSITAAGLNNGGTVSAGTTLDLPLSGDFSNTGTIVSGGNTALQAQNASNGGAISSGGSLTLSFIGLNNAAGGQILAGTTLGLTLSDGLINAGALEALGDATLKSGNALANSGTIASNGALNGQFTQITNSGAISAGTTLDLTGSDSFSNSGTVVVGGDTALTLASLNNSAGSLIQAGGALTLDISGTLTNAGGLIAQGPLSTGQASLTNAASGLIQTSGDLTLRNGAIGNDGLITAGAIPTGTITSLANTGTISAGTTLGLTVAGAIGNTGRIESLGDAMLQAGAVSNGGVIASNGSLTAALASLDNTSTATLAAAGLDLTLTGPLTNDGSLKSAGPLTLQATTLSNSGTLQSTGGLSATLAGLTNAAGATLDGQGGLTLTLSGGFSNAGSLESGGAFNITAADPSNSGTLASTGLLSLTLADLTNTGTVSGGTGLILTLSGPLLNSGTLVSGGDLALTATSLGNSGGVGISAAGSITGAVGGGLTNQAPLVAGGDLTLTGLTSLSNSDLMLAGGAMRLEVSGAAQNIGGTITSGGALSLTGANGGVAGSLLNQGGDIQTIHGDLTLSANQITNEVLGGNAQSVSQTVYDQTWQDNHSVPLGPCTIGAGCGYIVLWTWVPNPSGGHVVASASDTGAWYASNTTDIAVRSYIVETGTSLSGGQTAAISSGGALSLYAPSGITNLYSTISSAGNMALSGGSLTNVGSQLTDTWYISAYDQTYTRCYGGACSWLGNGGGTAEIGAWTAAQVGGRITAGGSLTGSFTGQIDNVSISQYGTAASNSQAVAGPSGLVSIQSGQISATPASGYSGQINLITGRAVSGNSQVSPISGTAAATTATVSAGQVSPISGSTAATTATVSAGQVSPISGSTAATTATVSAGQVSPISGSTASTASQVAQTAVPSTLAGLQTALAQQLPGFSSRFQAAPASSPVLFETRFQYTDLGTFYGSTYFLRQMGLQGDNTEKSLGDAYMDTELVSQAVIQATGQKYLSASYTSDGQQMQALIDNAAAEAATEHLVVGQALTQTQIAGLKSDIVWYVTEQVDGQSVLVPTLYLANPSAINTSGATLAAAGGIGLSASGLNTSGAITAGTDLTVASSGDIVNSGLIHAGGNASLTASGGNIVDQTATVLVTGAAGNDRTLRVGQAAITAGGALTVKAGGAVTVAGATASAGGPLTITAGGDLTIASNSLQQDLSWQGGGDSETINALNHDSSSVSAGQGLTLTAGRNVTVSGSSLSAGGDASIAAGGGVTLAAVQNSFSEQASSHKGGSFSHSDASTQAREVTSQTATVTAGGNVTVTSGGDLTLQAASVNAGGNIALTSSGGAIKLLADTDSSVLSQTSSHSGALWQSSGQQGHTSTTTVMDSLTAKGGISAKAANGLVIQYSVPANTAMSMQAALDQLAKNPQTAWVEKLATTNPVAWQAIQNQYQSWSQHQSGLTGTAQALIAIAMAVVTMGAGGVIAGAVTDATTASLGATAAGALGAAAAAGFTTAATELTINTINAQGNLGLALGNTFSGSGLEGIGISMVTAAAMNVVGTMTDAHFIHPGGLNQAGNTPLAYATNQTAQFAENIAGHAVVGCASGAATGQGCGAGAAAAAVADAATPLYATSVPGLSAGTAAAIGGATAAITGGKAGQGAVLGAYGYLFNASVGGSSSKNDTAQTPDGILAGASNSTTTNTYTALPTIPPLNLIAGGALTAAAGTGAEISGGVLVNPGTLDAGAFVSGGLTGGLNVGGDFFAGFIMGPSTSALGYSINQNFSLGPVSVTTFHNTDTLQFTGMTIGLGAGTPKVGYSTSIDATHGCTLNSGCE</sequence>
<dbReference type="Pfam" id="PF13332">
    <property type="entry name" value="Fil_haemagg_2"/>
    <property type="match status" value="1"/>
</dbReference>
<dbReference type="InterPro" id="IPR008638">
    <property type="entry name" value="FhaB/CdiA-like_TPS"/>
</dbReference>
<dbReference type="GO" id="GO:0003824">
    <property type="term" value="F:catalytic activity"/>
    <property type="evidence" value="ECO:0007669"/>
    <property type="project" value="UniProtKB-ARBA"/>
</dbReference>
<dbReference type="SUPFAM" id="SSF51126">
    <property type="entry name" value="Pectin lyase-like"/>
    <property type="match status" value="1"/>
</dbReference>
<dbReference type="NCBIfam" id="TIGR01731">
    <property type="entry name" value="fil_hemag_20aa"/>
    <property type="match status" value="26"/>
</dbReference>
<dbReference type="Pfam" id="PF05594">
    <property type="entry name" value="Fil_haemagg"/>
    <property type="match status" value="10"/>
</dbReference>
<dbReference type="InterPro" id="IPR011050">
    <property type="entry name" value="Pectin_lyase_fold/virulence"/>
</dbReference>
<feature type="compositionally biased region" description="Polar residues" evidence="1">
    <location>
        <begin position="1945"/>
        <end position="1968"/>
    </location>
</feature>
<reference evidence="3" key="1">
    <citation type="submission" date="2016-10" db="EMBL/GenBank/DDBJ databases">
        <title>Sequence of Gallionella enrichment culture.</title>
        <authorList>
            <person name="Poehlein A."/>
            <person name="Muehling M."/>
            <person name="Daniel R."/>
        </authorList>
    </citation>
    <scope>NUCLEOTIDE SEQUENCE</scope>
</reference>
<protein>
    <submittedName>
        <fullName evidence="3">Filamentous hemagglutinin</fullName>
    </submittedName>
</protein>
<evidence type="ECO:0000259" key="2">
    <source>
        <dbReference type="SMART" id="SM00912"/>
    </source>
</evidence>
<dbReference type="InterPro" id="IPR012334">
    <property type="entry name" value="Pectin_lyas_fold"/>
</dbReference>